<evidence type="ECO:0000256" key="5">
    <source>
        <dbReference type="ARBA" id="ARBA00023136"/>
    </source>
</evidence>
<accession>A0ABS0YET8</accession>
<dbReference type="InterPro" id="IPR004797">
    <property type="entry name" value="Competence_ComEC/Rec2"/>
</dbReference>
<comment type="subcellular location">
    <subcellularLocation>
        <location evidence="1">Cell membrane</location>
        <topology evidence="1">Multi-pass membrane protein</topology>
    </subcellularLocation>
</comment>
<dbReference type="SUPFAM" id="SSF56281">
    <property type="entry name" value="Metallo-hydrolase/oxidoreductase"/>
    <property type="match status" value="1"/>
</dbReference>
<reference evidence="8 9" key="1">
    <citation type="submission" date="2020-12" db="EMBL/GenBank/DDBJ databases">
        <title>Geomonas sp. Red421, isolated from paddy soil.</title>
        <authorList>
            <person name="Xu Z."/>
            <person name="Zhang Z."/>
            <person name="Masuda Y."/>
            <person name="Itoh H."/>
            <person name="Senoo K."/>
        </authorList>
    </citation>
    <scope>NUCLEOTIDE SEQUENCE [LARGE SCALE GENOMIC DNA]</scope>
    <source>
        <strain evidence="8 9">Red421</strain>
    </source>
</reference>
<dbReference type="CDD" id="cd07731">
    <property type="entry name" value="ComA-like_MBL-fold"/>
    <property type="match status" value="1"/>
</dbReference>
<proteinExistence type="predicted"/>
<protein>
    <submittedName>
        <fullName evidence="8">DNA internalization-related competence protein ComEC/Rec2</fullName>
    </submittedName>
</protein>
<keyword evidence="2" id="KW-1003">Cell membrane</keyword>
<sequence>MPLAALIAGLATTHLSETFPPTWSLPALLVVTLAATFTRSRSPFLLALTLLFFAWGQLSLQPFLLPLPGLERFASDRPVVIEGVLDARAEPGATGGSRVYVQVERVSNEGREQGASGRLLVFVKEGRAGLRIGDRIRFSSRIRVPRNLGLPGESDWVRRLAYQQVHVTGFVLTADDLVLLRAGEGRLHDIDLLAERLGRFITRVEPGPEGGVLKALLLGDRGDVPEQLQEAFARSGVNHILSISGFHVGIVFLSLCQFLYYLARRSEWLALHLKLRPLVMLASLPMVVFYLFLSGQAPATLRSVLMICVVVAALQMKREVDPVHTIMLAACAILSVAPQLAFDVSFQLSFLAIWGLSVLTPTLSKAQDKAGKVIRWVVLLFIASVAAIVATSVHVAYYFQRISLVGLVANLLVVPLMGYGAVVLGFSALVLGCLWETPATVLLHLAATLVRWSDRVVEQLSRAPVFTAYVPDRLDLLLACLVLCAVTFIKLRGWRHATVFALVVALVVRAVPAAQANDGIMRLYFLSVGQGDAALVHLPDGKWMLVDGGGNATDSDMKVGARLLLPALRALSVRRIDYLVLSHGHPDHLQGGVYLAANFEVGELVVHHQTLAAPELQQLKWVATARGVPVQQLGGELTPLQVGGAQLEPLWPVAGQAPEADTNGGSLVFRLVHGKSSVLFTGDIGVREERELLERGILQRSNLLKVAHHGSRYSSSEPFVAAVRPAVAIISAGYRNAFRLPAAETLDRLQRHGVRIYRTDLEGTIEVVCKADGVLILSAPYGHFN</sequence>
<dbReference type="InterPro" id="IPR025405">
    <property type="entry name" value="DUF4131"/>
</dbReference>
<dbReference type="InterPro" id="IPR035681">
    <property type="entry name" value="ComA-like_MBL"/>
</dbReference>
<evidence type="ECO:0000256" key="3">
    <source>
        <dbReference type="ARBA" id="ARBA00022692"/>
    </source>
</evidence>
<dbReference type="NCBIfam" id="TIGR00360">
    <property type="entry name" value="ComEC_N-term"/>
    <property type="match status" value="1"/>
</dbReference>
<feature type="transmembrane region" description="Helical" evidence="6">
    <location>
        <begin position="376"/>
        <end position="399"/>
    </location>
</feature>
<comment type="caution">
    <text evidence="8">The sequence shown here is derived from an EMBL/GenBank/DDBJ whole genome shotgun (WGS) entry which is preliminary data.</text>
</comment>
<dbReference type="Pfam" id="PF03772">
    <property type="entry name" value="Competence"/>
    <property type="match status" value="1"/>
</dbReference>
<dbReference type="InterPro" id="IPR052159">
    <property type="entry name" value="Competence_DNA_uptake"/>
</dbReference>
<dbReference type="NCBIfam" id="TIGR00361">
    <property type="entry name" value="ComEC_Rec2"/>
    <property type="match status" value="1"/>
</dbReference>
<evidence type="ECO:0000256" key="6">
    <source>
        <dbReference type="SAM" id="Phobius"/>
    </source>
</evidence>
<evidence type="ECO:0000313" key="9">
    <source>
        <dbReference type="Proteomes" id="UP000614714"/>
    </source>
</evidence>
<dbReference type="SMART" id="SM00849">
    <property type="entry name" value="Lactamase_B"/>
    <property type="match status" value="1"/>
</dbReference>
<evidence type="ECO:0000259" key="7">
    <source>
        <dbReference type="SMART" id="SM00849"/>
    </source>
</evidence>
<name>A0ABS0YET8_9BACT</name>
<dbReference type="EMBL" id="JAEMHL010000004">
    <property type="protein sequence ID" value="MBJ6750659.1"/>
    <property type="molecule type" value="Genomic_DNA"/>
</dbReference>
<dbReference type="PANTHER" id="PTHR30619">
    <property type="entry name" value="DNA INTERNALIZATION/COMPETENCE PROTEIN COMEC/REC2"/>
    <property type="match status" value="1"/>
</dbReference>
<dbReference type="PANTHER" id="PTHR30619:SF1">
    <property type="entry name" value="RECOMBINATION PROTEIN 2"/>
    <property type="match status" value="1"/>
</dbReference>
<evidence type="ECO:0000256" key="4">
    <source>
        <dbReference type="ARBA" id="ARBA00022989"/>
    </source>
</evidence>
<dbReference type="Gene3D" id="3.60.15.10">
    <property type="entry name" value="Ribonuclease Z/Hydroxyacylglutathione hydrolase-like"/>
    <property type="match status" value="1"/>
</dbReference>
<evidence type="ECO:0000256" key="1">
    <source>
        <dbReference type="ARBA" id="ARBA00004651"/>
    </source>
</evidence>
<gene>
    <name evidence="8" type="ORF">JFN91_10555</name>
</gene>
<keyword evidence="4 6" id="KW-1133">Transmembrane helix</keyword>
<organism evidence="8 9">
    <name type="scientific">Geomonas anaerohicana</name>
    <dbReference type="NCBI Taxonomy" id="2798583"/>
    <lineage>
        <taxon>Bacteria</taxon>
        <taxon>Pseudomonadati</taxon>
        <taxon>Thermodesulfobacteriota</taxon>
        <taxon>Desulfuromonadia</taxon>
        <taxon>Geobacterales</taxon>
        <taxon>Geobacteraceae</taxon>
        <taxon>Geomonas</taxon>
    </lineage>
</organism>
<evidence type="ECO:0000256" key="2">
    <source>
        <dbReference type="ARBA" id="ARBA00022475"/>
    </source>
</evidence>
<feature type="transmembrane region" description="Helical" evidence="6">
    <location>
        <begin position="348"/>
        <end position="364"/>
    </location>
</feature>
<dbReference type="Proteomes" id="UP000614714">
    <property type="component" value="Unassembled WGS sequence"/>
</dbReference>
<dbReference type="InterPro" id="IPR001279">
    <property type="entry name" value="Metallo-B-lactamas"/>
</dbReference>
<feature type="domain" description="Metallo-beta-lactamase" evidence="7">
    <location>
        <begin position="530"/>
        <end position="734"/>
    </location>
</feature>
<feature type="transmembrane region" description="Helical" evidence="6">
    <location>
        <begin position="240"/>
        <end position="263"/>
    </location>
</feature>
<dbReference type="RefSeq" id="WP_199389167.1">
    <property type="nucleotide sequence ID" value="NZ_JAEMHL010000004.1"/>
</dbReference>
<evidence type="ECO:0000313" key="8">
    <source>
        <dbReference type="EMBL" id="MBJ6750659.1"/>
    </source>
</evidence>
<feature type="transmembrane region" description="Helical" evidence="6">
    <location>
        <begin position="411"/>
        <end position="435"/>
    </location>
</feature>
<dbReference type="Pfam" id="PF13567">
    <property type="entry name" value="DUF4131"/>
    <property type="match status" value="1"/>
</dbReference>
<keyword evidence="5 6" id="KW-0472">Membrane</keyword>
<keyword evidence="9" id="KW-1185">Reference proteome</keyword>
<dbReference type="Pfam" id="PF00753">
    <property type="entry name" value="Lactamase_B"/>
    <property type="match status" value="1"/>
</dbReference>
<keyword evidence="3 6" id="KW-0812">Transmembrane</keyword>
<feature type="transmembrane region" description="Helical" evidence="6">
    <location>
        <begin position="275"/>
        <end position="293"/>
    </location>
</feature>
<feature type="transmembrane region" description="Helical" evidence="6">
    <location>
        <begin position="497"/>
        <end position="514"/>
    </location>
</feature>
<dbReference type="InterPro" id="IPR004477">
    <property type="entry name" value="ComEC_N"/>
</dbReference>
<dbReference type="InterPro" id="IPR036866">
    <property type="entry name" value="RibonucZ/Hydroxyglut_hydro"/>
</dbReference>